<proteinExistence type="predicted"/>
<dbReference type="AlphaFoldDB" id="A0A2M9D1G7"/>
<dbReference type="EMBL" id="PGFE01000001">
    <property type="protein sequence ID" value="PJJ77913.1"/>
    <property type="molecule type" value="Genomic_DNA"/>
</dbReference>
<sequence>MSALDTARRAAALHAAGVSAATTRKVASVVRTAGTDAVLALGPRVLADVAAGRALHAVLRDLGRRPVPVVVAALDDVAHVQAVLAAVPGGGPRAVRADDARPAGAAA</sequence>
<organism evidence="1 2">
    <name type="scientific">Sediminihabitans luteus</name>
    <dbReference type="NCBI Taxonomy" id="1138585"/>
    <lineage>
        <taxon>Bacteria</taxon>
        <taxon>Bacillati</taxon>
        <taxon>Actinomycetota</taxon>
        <taxon>Actinomycetes</taxon>
        <taxon>Micrococcales</taxon>
        <taxon>Cellulomonadaceae</taxon>
        <taxon>Sediminihabitans</taxon>
    </lineage>
</organism>
<dbReference type="RefSeq" id="WP_100422205.1">
    <property type="nucleotide sequence ID" value="NZ_BOOX01000010.1"/>
</dbReference>
<reference evidence="1 2" key="1">
    <citation type="submission" date="2017-11" db="EMBL/GenBank/DDBJ databases">
        <title>Genomic Encyclopedia of Archaeal and Bacterial Type Strains, Phase II (KMG-II): From Individual Species to Whole Genera.</title>
        <authorList>
            <person name="Goeker M."/>
        </authorList>
    </citation>
    <scope>NUCLEOTIDE SEQUENCE [LARGE SCALE GENOMIC DNA]</scope>
    <source>
        <strain evidence="1 2">DSM 25478</strain>
    </source>
</reference>
<evidence type="ECO:0000313" key="1">
    <source>
        <dbReference type="EMBL" id="PJJ77913.1"/>
    </source>
</evidence>
<gene>
    <name evidence="1" type="ORF">CLV28_1139</name>
</gene>
<dbReference type="Proteomes" id="UP000231693">
    <property type="component" value="Unassembled WGS sequence"/>
</dbReference>
<accession>A0A2M9D1G7</accession>
<comment type="caution">
    <text evidence="1">The sequence shown here is derived from an EMBL/GenBank/DDBJ whole genome shotgun (WGS) entry which is preliminary data.</text>
</comment>
<keyword evidence="2" id="KW-1185">Reference proteome</keyword>
<name>A0A2M9D1G7_9CELL</name>
<evidence type="ECO:0000313" key="2">
    <source>
        <dbReference type="Proteomes" id="UP000231693"/>
    </source>
</evidence>
<protein>
    <submittedName>
        <fullName evidence="1">Uncharacterized protein</fullName>
    </submittedName>
</protein>